<protein>
    <submittedName>
        <fullName evidence="1">Uncharacterized protein</fullName>
    </submittedName>
</protein>
<name>A0A8H8CLS4_PSICU</name>
<reference evidence="1" key="1">
    <citation type="submission" date="2021-02" db="EMBL/GenBank/DDBJ databases">
        <title>Psilocybe cubensis genome.</title>
        <authorList>
            <person name="Mckernan K.J."/>
            <person name="Crawford S."/>
            <person name="Trippe A."/>
            <person name="Kane L.T."/>
            <person name="Mclaughlin S."/>
        </authorList>
    </citation>
    <scope>NUCLEOTIDE SEQUENCE [LARGE SCALE GENOMIC DNA]</scope>
    <source>
        <strain evidence="1">MGC-MH-2018</strain>
    </source>
</reference>
<organism evidence="1">
    <name type="scientific">Psilocybe cubensis</name>
    <name type="common">Psychedelic mushroom</name>
    <name type="synonym">Stropharia cubensis</name>
    <dbReference type="NCBI Taxonomy" id="181762"/>
    <lineage>
        <taxon>Eukaryota</taxon>
        <taxon>Fungi</taxon>
        <taxon>Dikarya</taxon>
        <taxon>Basidiomycota</taxon>
        <taxon>Agaricomycotina</taxon>
        <taxon>Agaricomycetes</taxon>
        <taxon>Agaricomycetidae</taxon>
        <taxon>Agaricales</taxon>
        <taxon>Agaricineae</taxon>
        <taxon>Strophariaceae</taxon>
        <taxon>Psilocybe</taxon>
    </lineage>
</organism>
<comment type="caution">
    <text evidence="1">The sequence shown here is derived from an EMBL/GenBank/DDBJ whole genome shotgun (WGS) entry which is preliminary data.</text>
</comment>
<evidence type="ECO:0000313" key="1">
    <source>
        <dbReference type="EMBL" id="KAG5169805.1"/>
    </source>
</evidence>
<accession>A0A8H8CLS4</accession>
<gene>
    <name evidence="1" type="ORF">JR316_004185</name>
</gene>
<dbReference type="EMBL" id="JAFIQS010000004">
    <property type="protein sequence ID" value="KAG5169805.1"/>
    <property type="molecule type" value="Genomic_DNA"/>
</dbReference>
<sequence length="102" mass="10843">MSQSNFFDSLNVTLSQSGSEAFNFNITGMDSYHAPANGFTTLLGGAEGFLFPPSPQGFNPGTDCYVFPHGPCSRNSALRTLIRSLNPVAGPTKDDLISVMPP</sequence>
<dbReference type="AlphaFoldDB" id="A0A8H8CLS4"/>
<proteinExistence type="predicted"/>